<dbReference type="Gene3D" id="1.20.1280.50">
    <property type="match status" value="1"/>
</dbReference>
<proteinExistence type="predicted"/>
<accession>A0AAW0DCD8</accession>
<reference evidence="1 2" key="1">
    <citation type="journal article" date="2024" name="J Genomics">
        <title>Draft genome sequencing and assembly of Favolaschia claudopus CIRM-BRFM 2984 isolated from oak limbs.</title>
        <authorList>
            <person name="Navarro D."/>
            <person name="Drula E."/>
            <person name="Chaduli D."/>
            <person name="Cazenave R."/>
            <person name="Ahrendt S."/>
            <person name="Wang J."/>
            <person name="Lipzen A."/>
            <person name="Daum C."/>
            <person name="Barry K."/>
            <person name="Grigoriev I.V."/>
            <person name="Favel A."/>
            <person name="Rosso M.N."/>
            <person name="Martin F."/>
        </authorList>
    </citation>
    <scope>NUCLEOTIDE SEQUENCE [LARGE SCALE GENOMIC DNA]</scope>
    <source>
        <strain evidence="1 2">CIRM-BRFM 2984</strain>
    </source>
</reference>
<dbReference type="AlphaFoldDB" id="A0AAW0DCD8"/>
<dbReference type="SUPFAM" id="SSF52058">
    <property type="entry name" value="L domain-like"/>
    <property type="match status" value="1"/>
</dbReference>
<evidence type="ECO:0008006" key="3">
    <source>
        <dbReference type="Google" id="ProtNLM"/>
    </source>
</evidence>
<evidence type="ECO:0000313" key="2">
    <source>
        <dbReference type="Proteomes" id="UP001362999"/>
    </source>
</evidence>
<dbReference type="InterPro" id="IPR032675">
    <property type="entry name" value="LRR_dom_sf"/>
</dbReference>
<comment type="caution">
    <text evidence="1">The sequence shown here is derived from an EMBL/GenBank/DDBJ whole genome shotgun (WGS) entry which is preliminary data.</text>
</comment>
<dbReference type="Proteomes" id="UP001362999">
    <property type="component" value="Unassembled WGS sequence"/>
</dbReference>
<sequence length="377" mass="41891">MLTAVDWPASGVRRPGAAQMSILDVPTEILLQIFYNAVGDGPLRPGGTAVAIPISQVSSRWRQISLDCPSLWTDVRFPYGAYRSHSEMLDLLLDRIGGSSGTLPLTVVFNRPEPGWAGRMVDFWPLFRRMRDFCHRLEAIFAILPTPGIYEFNRALGQQNFPLLVHLHVVQSDNLAPVAVDFENAHFLRSFHLEHISYGSESRNTSASLRSMCFVNVRFVDLPVSVMHGLHELTITRSPLPFFNHANPLPQIALTTLILDGIASFGYPNELFQFLTSFQMPHLQNLEIAHLDNRLRLSSQLVQALQPPALFPALRSVKFTSLVLSSVSAAFCHALPALDTLILDGVAPHPLLSIFRDDFSLCPALTKVVVDGVPVQR</sequence>
<organism evidence="1 2">
    <name type="scientific">Favolaschia claudopus</name>
    <dbReference type="NCBI Taxonomy" id="2862362"/>
    <lineage>
        <taxon>Eukaryota</taxon>
        <taxon>Fungi</taxon>
        <taxon>Dikarya</taxon>
        <taxon>Basidiomycota</taxon>
        <taxon>Agaricomycotina</taxon>
        <taxon>Agaricomycetes</taxon>
        <taxon>Agaricomycetidae</taxon>
        <taxon>Agaricales</taxon>
        <taxon>Marasmiineae</taxon>
        <taxon>Mycenaceae</taxon>
        <taxon>Favolaschia</taxon>
    </lineage>
</organism>
<protein>
    <recommendedName>
        <fullName evidence="3">F-box domain-containing protein</fullName>
    </recommendedName>
</protein>
<name>A0AAW0DCD8_9AGAR</name>
<dbReference type="EMBL" id="JAWWNJ010000009">
    <property type="protein sequence ID" value="KAK7048947.1"/>
    <property type="molecule type" value="Genomic_DNA"/>
</dbReference>
<gene>
    <name evidence="1" type="ORF">R3P38DRAFT_3307616</name>
</gene>
<evidence type="ECO:0000313" key="1">
    <source>
        <dbReference type="EMBL" id="KAK7048947.1"/>
    </source>
</evidence>
<keyword evidence="2" id="KW-1185">Reference proteome</keyword>
<dbReference type="Gene3D" id="3.80.10.10">
    <property type="entry name" value="Ribonuclease Inhibitor"/>
    <property type="match status" value="1"/>
</dbReference>